<gene>
    <name evidence="4" type="ORF">IEQ34_025269</name>
</gene>
<dbReference type="SUPFAM" id="SSF56219">
    <property type="entry name" value="DNase I-like"/>
    <property type="match status" value="1"/>
</dbReference>
<dbReference type="InterPro" id="IPR036691">
    <property type="entry name" value="Endo/exonu/phosph_ase_sf"/>
</dbReference>
<dbReference type="Gene3D" id="2.130.10.10">
    <property type="entry name" value="YVTN repeat-like/Quinoprotein amine dehydrogenase"/>
    <property type="match status" value="2"/>
</dbReference>
<evidence type="ECO:0000313" key="5">
    <source>
        <dbReference type="Proteomes" id="UP000775213"/>
    </source>
</evidence>
<dbReference type="Gene3D" id="3.60.10.10">
    <property type="entry name" value="Endonuclease/exonuclease/phosphatase"/>
    <property type="match status" value="1"/>
</dbReference>
<protein>
    <recommendedName>
        <fullName evidence="3">Inositol polyphosphate-related phosphatase domain-containing protein</fullName>
    </recommendedName>
</protein>
<feature type="domain" description="Inositol polyphosphate-related phosphatase" evidence="3">
    <location>
        <begin position="503"/>
        <end position="802"/>
    </location>
</feature>
<dbReference type="EMBL" id="JAGFBR010000336">
    <property type="protein sequence ID" value="KAH0445897.1"/>
    <property type="molecule type" value="Genomic_DNA"/>
</dbReference>
<accession>A0AAV7FQ03</accession>
<evidence type="ECO:0000256" key="1">
    <source>
        <dbReference type="ARBA" id="ARBA00010768"/>
    </source>
</evidence>
<dbReference type="Proteomes" id="UP000775213">
    <property type="component" value="Unassembled WGS sequence"/>
</dbReference>
<dbReference type="GO" id="GO:0004439">
    <property type="term" value="F:phosphatidylinositol-4,5-bisphosphate 5-phosphatase activity"/>
    <property type="evidence" value="ECO:0007669"/>
    <property type="project" value="TreeGrafter"/>
</dbReference>
<dbReference type="PANTHER" id="PTHR11200">
    <property type="entry name" value="INOSITOL 5-PHOSPHATASE"/>
    <property type="match status" value="1"/>
</dbReference>
<proteinExistence type="inferred from homology"/>
<reference evidence="4 5" key="1">
    <citation type="journal article" date="2021" name="Hortic Res">
        <title>Chromosome-scale assembly of the Dendrobium chrysotoxum genome enhances the understanding of orchid evolution.</title>
        <authorList>
            <person name="Zhang Y."/>
            <person name="Zhang G.Q."/>
            <person name="Zhang D."/>
            <person name="Liu X.D."/>
            <person name="Xu X.Y."/>
            <person name="Sun W.H."/>
            <person name="Yu X."/>
            <person name="Zhu X."/>
            <person name="Wang Z.W."/>
            <person name="Zhao X."/>
            <person name="Zhong W.Y."/>
            <person name="Chen H."/>
            <person name="Yin W.L."/>
            <person name="Huang T."/>
            <person name="Niu S.C."/>
            <person name="Liu Z.J."/>
        </authorList>
    </citation>
    <scope>NUCLEOTIDE SEQUENCE [LARGE SCALE GENOMIC DNA]</scope>
    <source>
        <strain evidence="4">Lindl</strain>
    </source>
</reference>
<sequence>MAHRHRTHSTSEALRVLHSASHKLAHLGRHPSEHKHHEEGSGQSTPNDLDLPTDQPMNKSPNGSSVFLPPPPRRTLQPNKSIHGESGNKSPNLSDSYPNANKALPPVVSGQDVESSSDTEEEVMSAVPYGTKAGQIISEELPDASRANRRPPDYTPARMIPSKGGHTSAVALHRDMVVVGYHDKLRIHVADRGWDPITQSISLSQERRESRLSAMCFSSGKGKYLWCGTKEGDIFEYDLEAMRITSHRMSAHTGPVLVLQRVGHNMISIDESGKICTWLTRDRTSPSLKDPPVTQRVVMDRYSYAFVLGEEVWVASANETSGSTSRTPRVRIYRPFTIDKPFNANSRPVGIPENVGPSHLGLISSAAIVPLLPDYVFLGHQSGHISIWNRSTYSCLHVQPLNIAGVTSLCGVRGHFLWAGSRQGEIRIYDVREQPWQVIKIWQANKAGAVTQMIVDPSPIDEGKLQVLTTSLDGEIHIWDGLLKTDWMTVELERRLTEYSTFRTLTSFHLTFNIDAATVMDFEGHELPGMGLLEEGETPDVIVVGFQELVDLGDTRIMAKSLILGGGRRSKQADAGERLSHQARAWTQRLSIEVQKKFPYHKLILQDSLVGLYTAIFVKQSESQSIRDPGIATIKTGFGGRMGNKGAIIASMRIDDTPLAWINCHLAAGQRHVRQRNGDLVNIFEATLSQKANNQRLDNEVDAYAGGGDGSMILPDHEIVFLSGDLNYRIDLKREQCFDLIREKDWQGLIAKDQLYRQLKENPGHRLKPFHEASIEFAPTLNMIDRRIHTIPVKNNVCQRIAIV</sequence>
<comment type="similarity">
    <text evidence="1">Belongs to the inositol polyphosphate 5-phosphatase family.</text>
</comment>
<feature type="compositionally biased region" description="Polar residues" evidence="2">
    <location>
        <begin position="87"/>
        <end position="99"/>
    </location>
</feature>
<dbReference type="GO" id="GO:0046856">
    <property type="term" value="P:phosphatidylinositol dephosphorylation"/>
    <property type="evidence" value="ECO:0007669"/>
    <property type="project" value="InterPro"/>
</dbReference>
<dbReference type="InterPro" id="IPR001680">
    <property type="entry name" value="WD40_rpt"/>
</dbReference>
<organism evidence="4 5">
    <name type="scientific">Dendrobium chrysotoxum</name>
    <name type="common">Orchid</name>
    <dbReference type="NCBI Taxonomy" id="161865"/>
    <lineage>
        <taxon>Eukaryota</taxon>
        <taxon>Viridiplantae</taxon>
        <taxon>Streptophyta</taxon>
        <taxon>Embryophyta</taxon>
        <taxon>Tracheophyta</taxon>
        <taxon>Spermatophyta</taxon>
        <taxon>Magnoliopsida</taxon>
        <taxon>Liliopsida</taxon>
        <taxon>Asparagales</taxon>
        <taxon>Orchidaceae</taxon>
        <taxon>Epidendroideae</taxon>
        <taxon>Malaxideae</taxon>
        <taxon>Dendrobiinae</taxon>
        <taxon>Dendrobium</taxon>
    </lineage>
</organism>
<dbReference type="Pfam" id="PF22669">
    <property type="entry name" value="Exo_endo_phos2"/>
    <property type="match status" value="1"/>
</dbReference>
<evidence type="ECO:0000313" key="4">
    <source>
        <dbReference type="EMBL" id="KAH0445897.1"/>
    </source>
</evidence>
<dbReference type="AlphaFoldDB" id="A0AAV7FQ03"/>
<dbReference type="InterPro" id="IPR036322">
    <property type="entry name" value="WD40_repeat_dom_sf"/>
</dbReference>
<feature type="compositionally biased region" description="Polar residues" evidence="2">
    <location>
        <begin position="55"/>
        <end position="65"/>
    </location>
</feature>
<dbReference type="InterPro" id="IPR046985">
    <property type="entry name" value="IP5"/>
</dbReference>
<dbReference type="InterPro" id="IPR015943">
    <property type="entry name" value="WD40/YVTN_repeat-like_dom_sf"/>
</dbReference>
<name>A0AAV7FQ03_DENCH</name>
<evidence type="ECO:0000256" key="2">
    <source>
        <dbReference type="SAM" id="MobiDB-lite"/>
    </source>
</evidence>
<dbReference type="SMART" id="SM00320">
    <property type="entry name" value="WD40"/>
    <property type="match status" value="5"/>
</dbReference>
<dbReference type="SUPFAM" id="SSF50978">
    <property type="entry name" value="WD40 repeat-like"/>
    <property type="match status" value="1"/>
</dbReference>
<dbReference type="PANTHER" id="PTHR11200:SF240">
    <property type="entry name" value="INOSITOL POLYPHOSPHATE 5-PHOSPHATASE C9G1.10C-RELATED"/>
    <property type="match status" value="1"/>
</dbReference>
<dbReference type="InterPro" id="IPR000300">
    <property type="entry name" value="IPPc"/>
</dbReference>
<feature type="region of interest" description="Disordered" evidence="2">
    <location>
        <begin position="29"/>
        <end position="123"/>
    </location>
</feature>
<keyword evidence="5" id="KW-1185">Reference proteome</keyword>
<comment type="caution">
    <text evidence="4">The sequence shown here is derived from an EMBL/GenBank/DDBJ whole genome shotgun (WGS) entry which is preliminary data.</text>
</comment>
<dbReference type="SMART" id="SM00128">
    <property type="entry name" value="IPPc"/>
    <property type="match status" value="1"/>
</dbReference>
<evidence type="ECO:0000259" key="3">
    <source>
        <dbReference type="SMART" id="SM00128"/>
    </source>
</evidence>